<dbReference type="InterPro" id="IPR005122">
    <property type="entry name" value="Uracil-DNA_glycosylase-like"/>
</dbReference>
<organism evidence="11 12">
    <name type="scientific">Nocardia fluminea</name>
    <dbReference type="NCBI Taxonomy" id="134984"/>
    <lineage>
        <taxon>Bacteria</taxon>
        <taxon>Bacillati</taxon>
        <taxon>Actinomycetota</taxon>
        <taxon>Actinomycetes</taxon>
        <taxon>Mycobacteriales</taxon>
        <taxon>Nocardiaceae</taxon>
        <taxon>Nocardia</taxon>
    </lineage>
</organism>
<dbReference type="InterPro" id="IPR051536">
    <property type="entry name" value="UDG_Type-4/5"/>
</dbReference>
<evidence type="ECO:0000256" key="1">
    <source>
        <dbReference type="ARBA" id="ARBA00006521"/>
    </source>
</evidence>
<keyword evidence="9" id="KW-0234">DNA repair</keyword>
<protein>
    <recommendedName>
        <fullName evidence="2">Type-4 uracil-DNA glycosylase</fullName>
    </recommendedName>
</protein>
<evidence type="ECO:0000256" key="4">
    <source>
        <dbReference type="ARBA" id="ARBA00022723"/>
    </source>
</evidence>
<dbReference type="SMART" id="SM00986">
    <property type="entry name" value="UDG"/>
    <property type="match status" value="1"/>
</dbReference>
<keyword evidence="5" id="KW-0227">DNA damage</keyword>
<dbReference type="GO" id="GO:0051539">
    <property type="term" value="F:4 iron, 4 sulfur cluster binding"/>
    <property type="evidence" value="ECO:0007669"/>
    <property type="project" value="UniProtKB-KW"/>
</dbReference>
<gene>
    <name evidence="11" type="ORF">ATK86_7552</name>
</gene>
<accession>A0A2N3V4X4</accession>
<dbReference type="GO" id="GO:0046872">
    <property type="term" value="F:metal ion binding"/>
    <property type="evidence" value="ECO:0007669"/>
    <property type="project" value="UniProtKB-KW"/>
</dbReference>
<dbReference type="InterPro" id="IPR036895">
    <property type="entry name" value="Uracil-DNA_glycosylase-like_sf"/>
</dbReference>
<dbReference type="AlphaFoldDB" id="A0A2N3V4X4"/>
<comment type="similarity">
    <text evidence="1">Belongs to the uracil-DNA glycosylase (UDG) superfamily. Type 4 (UDGa) family.</text>
</comment>
<dbReference type="GO" id="GO:0097506">
    <property type="term" value="F:deaminated base DNA N-glycosylase activity"/>
    <property type="evidence" value="ECO:0007669"/>
    <property type="project" value="UniProtKB-ARBA"/>
</dbReference>
<dbReference type="PANTHER" id="PTHR33693:SF9">
    <property type="entry name" value="TYPE-4 URACIL-DNA GLYCOSYLASE"/>
    <property type="match status" value="1"/>
</dbReference>
<dbReference type="Pfam" id="PF03167">
    <property type="entry name" value="UDG"/>
    <property type="match status" value="1"/>
</dbReference>
<keyword evidence="4" id="KW-0479">Metal-binding</keyword>
<evidence type="ECO:0000256" key="5">
    <source>
        <dbReference type="ARBA" id="ARBA00022763"/>
    </source>
</evidence>
<keyword evidence="12" id="KW-1185">Reference proteome</keyword>
<dbReference type="Proteomes" id="UP000233766">
    <property type="component" value="Unassembled WGS sequence"/>
</dbReference>
<evidence type="ECO:0000256" key="7">
    <source>
        <dbReference type="ARBA" id="ARBA00023004"/>
    </source>
</evidence>
<name>A0A2N3V4X4_9NOCA</name>
<dbReference type="PANTHER" id="PTHR33693">
    <property type="entry name" value="TYPE-5 URACIL-DNA GLYCOSYLASE"/>
    <property type="match status" value="1"/>
</dbReference>
<sequence length="206" mass="22617">MTTRSKYPGAADYVPRTHDLDAMRDAAGRCHGCDLYRDATQTVFGEGSPDAGTVLIGEQPGNDEDLDGHPFVGPAGHLLDRALDDIGVDRATLYLTNAVKHFRFVQRGKRRIHQQPRRTEIVACTPWLTAELDLVAPELVICLGAIATQSVLGAKAKVTELRGRTVELEHFRVGATVHPSSVLRATDRKQAYAEFVDDLTRLFEPG</sequence>
<dbReference type="RefSeq" id="WP_101469257.1">
    <property type="nucleotide sequence ID" value="NZ_PJMW01000004.1"/>
</dbReference>
<feature type="domain" description="Uracil-DNA glycosylase-like" evidence="10">
    <location>
        <begin position="44"/>
        <end position="200"/>
    </location>
</feature>
<dbReference type="CDD" id="cd10030">
    <property type="entry name" value="UDG-F4_TTUDGA_SPO1dp_like"/>
    <property type="match status" value="1"/>
</dbReference>
<evidence type="ECO:0000256" key="6">
    <source>
        <dbReference type="ARBA" id="ARBA00022801"/>
    </source>
</evidence>
<dbReference type="InterPro" id="IPR005273">
    <property type="entry name" value="Ura-DNA_glyco_family4"/>
</dbReference>
<dbReference type="OrthoDB" id="5290748at2"/>
<evidence type="ECO:0000256" key="2">
    <source>
        <dbReference type="ARBA" id="ARBA00019403"/>
    </source>
</evidence>
<dbReference type="EMBL" id="PJMW01000004">
    <property type="protein sequence ID" value="PKV76616.1"/>
    <property type="molecule type" value="Genomic_DNA"/>
</dbReference>
<keyword evidence="3" id="KW-0004">4Fe-4S</keyword>
<dbReference type="GO" id="GO:0006281">
    <property type="term" value="P:DNA repair"/>
    <property type="evidence" value="ECO:0007669"/>
    <property type="project" value="UniProtKB-KW"/>
</dbReference>
<evidence type="ECO:0000313" key="11">
    <source>
        <dbReference type="EMBL" id="PKV76616.1"/>
    </source>
</evidence>
<keyword evidence="7" id="KW-0408">Iron</keyword>
<keyword evidence="8" id="KW-0411">Iron-sulfur</keyword>
<dbReference type="NCBIfam" id="TIGR03914">
    <property type="entry name" value="UDG_fam_dom"/>
    <property type="match status" value="1"/>
</dbReference>
<evidence type="ECO:0000256" key="3">
    <source>
        <dbReference type="ARBA" id="ARBA00022485"/>
    </source>
</evidence>
<reference evidence="11 12" key="1">
    <citation type="submission" date="2017-12" db="EMBL/GenBank/DDBJ databases">
        <title>Sequencing the genomes of 1000 Actinobacteria strains.</title>
        <authorList>
            <person name="Klenk H.-P."/>
        </authorList>
    </citation>
    <scope>NUCLEOTIDE SEQUENCE [LARGE SCALE GENOMIC DNA]</scope>
    <source>
        <strain evidence="11 12">DSM 44489</strain>
    </source>
</reference>
<evidence type="ECO:0000256" key="8">
    <source>
        <dbReference type="ARBA" id="ARBA00023014"/>
    </source>
</evidence>
<evidence type="ECO:0000259" key="10">
    <source>
        <dbReference type="SMART" id="SM00986"/>
    </source>
</evidence>
<evidence type="ECO:0000256" key="9">
    <source>
        <dbReference type="ARBA" id="ARBA00023204"/>
    </source>
</evidence>
<proteinExistence type="inferred from homology"/>
<dbReference type="SMART" id="SM00987">
    <property type="entry name" value="UreE_C"/>
    <property type="match status" value="1"/>
</dbReference>
<dbReference type="SUPFAM" id="SSF52141">
    <property type="entry name" value="Uracil-DNA glycosylase-like"/>
    <property type="match status" value="1"/>
</dbReference>
<dbReference type="Gene3D" id="3.40.470.10">
    <property type="entry name" value="Uracil-DNA glycosylase-like domain"/>
    <property type="match status" value="1"/>
</dbReference>
<evidence type="ECO:0000313" key="12">
    <source>
        <dbReference type="Proteomes" id="UP000233766"/>
    </source>
</evidence>
<comment type="caution">
    <text evidence="11">The sequence shown here is derived from an EMBL/GenBank/DDBJ whole genome shotgun (WGS) entry which is preliminary data.</text>
</comment>
<keyword evidence="6" id="KW-0378">Hydrolase</keyword>
<dbReference type="NCBIfam" id="TIGR00758">
    <property type="entry name" value="UDG_fam4"/>
    <property type="match status" value="1"/>
</dbReference>